<feature type="chain" id="PRO_5042537708" evidence="2">
    <location>
        <begin position="20"/>
        <end position="689"/>
    </location>
</feature>
<reference evidence="4 5" key="1">
    <citation type="submission" date="2019-04" db="EMBL/GenBank/DDBJ databases">
        <title>Deinococcus metalilatus MA1002 mutant No.5.</title>
        <authorList>
            <person name="Park W."/>
            <person name="Park C."/>
        </authorList>
    </citation>
    <scope>NUCLEOTIDE SEQUENCE [LARGE SCALE GENOMIC DNA]</scope>
    <source>
        <strain evidence="4 5">MA1002-m5</strain>
    </source>
</reference>
<keyword evidence="6" id="KW-1185">Reference proteome</keyword>
<proteinExistence type="predicted"/>
<evidence type="ECO:0000313" key="3">
    <source>
        <dbReference type="EMBL" id="MBB5293449.1"/>
    </source>
</evidence>
<reference evidence="3 6" key="2">
    <citation type="submission" date="2020-08" db="EMBL/GenBank/DDBJ databases">
        <title>Genomic Encyclopedia of Type Strains, Phase IV (KMG-IV): sequencing the most valuable type-strain genomes for metagenomic binning, comparative biology and taxonomic classification.</title>
        <authorList>
            <person name="Goeker M."/>
        </authorList>
    </citation>
    <scope>NUCLEOTIDE SEQUENCE [LARGE SCALE GENOMIC DNA]</scope>
    <source>
        <strain evidence="3 6">DSM 105434</strain>
    </source>
</reference>
<evidence type="ECO:0000313" key="6">
    <source>
        <dbReference type="Proteomes" id="UP000536909"/>
    </source>
</evidence>
<evidence type="ECO:0000256" key="2">
    <source>
        <dbReference type="SAM" id="SignalP"/>
    </source>
</evidence>
<dbReference type="EMBL" id="VBRC01000001">
    <property type="protein sequence ID" value="TLK32151.1"/>
    <property type="molecule type" value="Genomic_DNA"/>
</dbReference>
<evidence type="ECO:0000313" key="5">
    <source>
        <dbReference type="Proteomes" id="UP000308000"/>
    </source>
</evidence>
<feature type="region of interest" description="Disordered" evidence="1">
    <location>
        <begin position="556"/>
        <end position="575"/>
    </location>
</feature>
<name>A0AAJ5F7F3_9DEIO</name>
<dbReference type="PROSITE" id="PS51257">
    <property type="entry name" value="PROKAR_LIPOPROTEIN"/>
    <property type="match status" value="1"/>
</dbReference>
<dbReference type="Proteomes" id="UP000308000">
    <property type="component" value="Unassembled WGS sequence"/>
</dbReference>
<dbReference type="RefSeq" id="WP_129117149.1">
    <property type="nucleotide sequence ID" value="NZ_BSUI01000012.1"/>
</dbReference>
<protein>
    <submittedName>
        <fullName evidence="4">DUF4185 domain-containing protein</fullName>
    </submittedName>
</protein>
<comment type="caution">
    <text evidence="4">The sequence shown here is derived from an EMBL/GenBank/DDBJ whole genome shotgun (WGS) entry which is preliminary data.</text>
</comment>
<dbReference type="EMBL" id="JACHFV010000001">
    <property type="protein sequence ID" value="MBB5293449.1"/>
    <property type="molecule type" value="Genomic_DNA"/>
</dbReference>
<dbReference type="Gene3D" id="2.60.120.260">
    <property type="entry name" value="Galactose-binding domain-like"/>
    <property type="match status" value="2"/>
</dbReference>
<dbReference type="Proteomes" id="UP000536909">
    <property type="component" value="Unassembled WGS sequence"/>
</dbReference>
<accession>A0AAJ5F7F3</accession>
<evidence type="ECO:0000313" key="4">
    <source>
        <dbReference type="EMBL" id="TLK32151.1"/>
    </source>
</evidence>
<evidence type="ECO:0000256" key="1">
    <source>
        <dbReference type="SAM" id="MobiDB-lite"/>
    </source>
</evidence>
<gene>
    <name evidence="4" type="ORF">FCS05_01455</name>
    <name evidence="3" type="ORF">HNQ10_000262</name>
</gene>
<organism evidence="4 5">
    <name type="scientific">Deinococcus metallilatus</name>
    <dbReference type="NCBI Taxonomy" id="1211322"/>
    <lineage>
        <taxon>Bacteria</taxon>
        <taxon>Thermotogati</taxon>
        <taxon>Deinococcota</taxon>
        <taxon>Deinococci</taxon>
        <taxon>Deinococcales</taxon>
        <taxon>Deinococcaceae</taxon>
        <taxon>Deinococcus</taxon>
    </lineage>
</organism>
<feature type="signal peptide" evidence="2">
    <location>
        <begin position="1"/>
        <end position="19"/>
    </location>
</feature>
<keyword evidence="2" id="KW-0732">Signal</keyword>
<sequence length="689" mass="73446">MPRNFLILLVVGAALGGCAAPTGQTPKGVLHAQGSPAASTWIGTAFVESAHSASSASDGDLWPSCWSDDGNLYAANGDGKGFGSTASDIVLSRVTGTPPNLSGTALASGNALGQVWGGSSYNRKPTGMACAGGKLFLAVQDLNLDFNDAPNATVAQSNDHGLTWTWNRSAPMFSGGKFTTVMFLDYGQNNVNSPDGYVYAYGLDGNWRDSFNDRVPDPVDLYLARVPATQVLTRSAWQFYAGQSGGAPVWTPDINARVSVLHDDRRIYPALYSGNAHNLSVISQGGVVFDKPLNRYLYTSWTEYTFEFYESPTPWGPWTLFMTRDFGGYPWTQTKHGGYATTVPSKFISADGKSLWLQSNVCSCGGGGTSVYDYSLRRFFVEPAKGGTASNPRDDALNLAMNGAGTRPVERVAHFGNVAFYNDGVLNQSEDDWNDENKTQSWWGYVWPQPYTVSEVRYTTGQMFSDGGWFSGNLGVQVRQNGVWVNAAGVSITPPYPYSGAAGPNKTYTLRFTPVSADGVRIIGTPGGSRTFTSIAELGVYHRAVADQGFEEQTGSALGAPWGSEGSGSKGVDRGAGFAHSGANNAWIHTSSADWNAITQVIPVTPGTNYRLTGWVQTSANLTGGYFGVRAGTGSTPLAETSFAGLPGYTLLTVDFNSGTNSTLTVFGGFHGAGADTWLRLDDVRIATR</sequence>
<dbReference type="AlphaFoldDB" id="A0AAJ5F7F3"/>